<evidence type="ECO:0000313" key="3">
    <source>
        <dbReference type="EMBL" id="QKH22473.1"/>
    </source>
</evidence>
<dbReference type="CDD" id="cd02042">
    <property type="entry name" value="ParAB_family"/>
    <property type="match status" value="1"/>
</dbReference>
<evidence type="ECO:0000313" key="5">
    <source>
        <dbReference type="Proteomes" id="UP000501107"/>
    </source>
</evidence>
<dbReference type="SUPFAM" id="SSF52540">
    <property type="entry name" value="P-loop containing nucleoside triphosphate hydrolases"/>
    <property type="match status" value="1"/>
</dbReference>
<dbReference type="AlphaFoldDB" id="A0A0B5NJN8"/>
<dbReference type="EMBL" id="CP053977">
    <property type="protein sequence ID" value="QKH22473.1"/>
    <property type="molecule type" value="Genomic_DNA"/>
</dbReference>
<organism evidence="3 5">
    <name type="scientific">Bacillus thuringiensis</name>
    <dbReference type="NCBI Taxonomy" id="1428"/>
    <lineage>
        <taxon>Bacteria</taxon>
        <taxon>Bacillati</taxon>
        <taxon>Bacillota</taxon>
        <taxon>Bacilli</taxon>
        <taxon>Bacillales</taxon>
        <taxon>Bacillaceae</taxon>
        <taxon>Bacillus</taxon>
        <taxon>Bacillus cereus group</taxon>
    </lineage>
</organism>
<dbReference type="PANTHER" id="PTHR13696">
    <property type="entry name" value="P-LOOP CONTAINING NUCLEOSIDE TRIPHOSPHATE HYDROLASE"/>
    <property type="match status" value="1"/>
</dbReference>
<dbReference type="Proteomes" id="UP000501107">
    <property type="component" value="Plasmid unnamed1"/>
</dbReference>
<dbReference type="Proteomes" id="UP000031876">
    <property type="component" value="Plasmid 3"/>
</dbReference>
<dbReference type="InterPro" id="IPR050678">
    <property type="entry name" value="DNA_Partitioning_ATPase"/>
</dbReference>
<sequence>MCKVITTGNFKGGVGKTTNAVMLAYTFAKQGKKTLLVDLDPQANATDLLFNTMKKVYSIEPEFKRTLAMALIDANLQSALINVLPNLDLLPSYEDLQTYEKFLFRNFEDDFSQDTYFAKQLSTIKENYDYIFIDVPPQLNKFADSALVASDYVMVILQTQERSLKGAQKYVEHVFSLADDYNLPLEIIGALPVLMQNGNEIDKDILQEAEEIFGKANVFSNIIKQMARLKRFDRTGITYNLKDVHDKNVHTVYQNIADEVEKRIEILEGMTTVNG</sequence>
<feature type="domain" description="AAA" evidence="1">
    <location>
        <begin position="3"/>
        <end position="186"/>
    </location>
</feature>
<geneLocation type="plasmid" evidence="2 4">
    <name>3</name>
</geneLocation>
<proteinExistence type="predicted"/>
<dbReference type="KEGG" id="btw:BF38_6177"/>
<evidence type="ECO:0000313" key="4">
    <source>
        <dbReference type="Proteomes" id="UP000031876"/>
    </source>
</evidence>
<dbReference type="CDD" id="cd01983">
    <property type="entry name" value="SIMIBI"/>
    <property type="match status" value="1"/>
</dbReference>
<dbReference type="Gene3D" id="3.40.50.300">
    <property type="entry name" value="P-loop containing nucleotide triphosphate hydrolases"/>
    <property type="match status" value="1"/>
</dbReference>
<dbReference type="PANTHER" id="PTHR13696:SF99">
    <property type="entry name" value="COBYRINIC ACID AC-DIAMIDE SYNTHASE"/>
    <property type="match status" value="1"/>
</dbReference>
<evidence type="ECO:0000259" key="1">
    <source>
        <dbReference type="Pfam" id="PF13614"/>
    </source>
</evidence>
<accession>A0A0B5NJN8</accession>
<evidence type="ECO:0000313" key="2">
    <source>
        <dbReference type="EMBL" id="AJG73632.1"/>
    </source>
</evidence>
<dbReference type="InterPro" id="IPR027417">
    <property type="entry name" value="P-loop_NTPase"/>
</dbReference>
<gene>
    <name evidence="2" type="ORF">BF38_6177</name>
    <name evidence="3" type="ORF">FOC89_00370</name>
</gene>
<dbReference type="Pfam" id="PF13614">
    <property type="entry name" value="AAA_31"/>
    <property type="match status" value="1"/>
</dbReference>
<geneLocation type="plasmid" evidence="3 5">
    <name>unnamed1</name>
</geneLocation>
<reference evidence="2 4" key="1">
    <citation type="journal article" date="2015" name="Genome Announc.">
        <title>Complete genome sequences for 35 biothreat assay-relevant bacillus species.</title>
        <authorList>
            <person name="Johnson S.L."/>
            <person name="Daligault H.E."/>
            <person name="Davenport K.W."/>
            <person name="Jaissle J."/>
            <person name="Frey K.G."/>
            <person name="Ladner J.T."/>
            <person name="Broomall S.M."/>
            <person name="Bishop-Lilly K.A."/>
            <person name="Bruce D.C."/>
            <person name="Gibbons H.S."/>
            <person name="Coyne S.R."/>
            <person name="Lo C.C."/>
            <person name="Meincke L."/>
            <person name="Munk A.C."/>
            <person name="Koroleva G.I."/>
            <person name="Rosenzweig C.N."/>
            <person name="Palacios G.F."/>
            <person name="Redden C.L."/>
            <person name="Minogue T.D."/>
            <person name="Chain P.S."/>
        </authorList>
    </citation>
    <scope>NUCLEOTIDE SEQUENCE [LARGE SCALE GENOMIC DNA]</scope>
    <source>
        <strain evidence="2 4">HD1011</strain>
        <plasmid evidence="2 4">3</plasmid>
    </source>
</reference>
<keyword evidence="3" id="KW-0614">Plasmid</keyword>
<dbReference type="RefSeq" id="WP_000335379.1">
    <property type="nucleotide sequence ID" value="NZ_CP009332.1"/>
</dbReference>
<protein>
    <submittedName>
        <fullName evidence="3">AAA family ATPase</fullName>
    </submittedName>
    <submittedName>
        <fullName evidence="2">CobQ/CobB/MinD/ParA nucleotide binding domain protein</fullName>
    </submittedName>
</protein>
<dbReference type="EMBL" id="CP009332">
    <property type="protein sequence ID" value="AJG73632.1"/>
    <property type="molecule type" value="Genomic_DNA"/>
</dbReference>
<name>A0A0B5NJN8_BACTU</name>
<dbReference type="InterPro" id="IPR025669">
    <property type="entry name" value="AAA_dom"/>
</dbReference>
<reference evidence="3 5" key="2">
    <citation type="submission" date="2020-05" db="EMBL/GenBank/DDBJ databases">
        <title>FDA dAtabase for Regulatory Grade micrObial Sequences (FDA-ARGOS): Supporting development and validation of Infectious Disease Dx tests.</title>
        <authorList>
            <person name="Nelson B."/>
            <person name="Plummer A."/>
            <person name="Tallon L."/>
            <person name="Sadzewicz L."/>
            <person name="Zhao X."/>
            <person name="Vavikolanu K."/>
            <person name="Mehta A."/>
            <person name="Aluvathingal J."/>
            <person name="Nadendla S."/>
            <person name="Myers T."/>
            <person name="Yan Y."/>
            <person name="Sichtig H."/>
        </authorList>
    </citation>
    <scope>NUCLEOTIDE SEQUENCE [LARGE SCALE GENOMIC DNA]</scope>
    <source>
        <strain evidence="3 5">FDAARGOS_795</strain>
        <plasmid evidence="3 5">unnamed1</plasmid>
    </source>
</reference>